<dbReference type="WBParaSite" id="ES5_v2.g11943.t1">
    <property type="protein sequence ID" value="ES5_v2.g11943.t1"/>
    <property type="gene ID" value="ES5_v2.g11943"/>
</dbReference>
<accession>A0AC34F490</accession>
<organism evidence="1 2">
    <name type="scientific">Panagrolaimus sp. ES5</name>
    <dbReference type="NCBI Taxonomy" id="591445"/>
    <lineage>
        <taxon>Eukaryota</taxon>
        <taxon>Metazoa</taxon>
        <taxon>Ecdysozoa</taxon>
        <taxon>Nematoda</taxon>
        <taxon>Chromadorea</taxon>
        <taxon>Rhabditida</taxon>
        <taxon>Tylenchina</taxon>
        <taxon>Panagrolaimomorpha</taxon>
        <taxon>Panagrolaimoidea</taxon>
        <taxon>Panagrolaimidae</taxon>
        <taxon>Panagrolaimus</taxon>
    </lineage>
</organism>
<evidence type="ECO:0000313" key="2">
    <source>
        <dbReference type="WBParaSite" id="ES5_v2.g11943.t1"/>
    </source>
</evidence>
<reference evidence="2" key="1">
    <citation type="submission" date="2022-11" db="UniProtKB">
        <authorList>
            <consortium name="WormBaseParasite"/>
        </authorList>
    </citation>
    <scope>IDENTIFICATION</scope>
</reference>
<sequence length="265" mass="30332">MLIGMTKKLKRIRKAKKIEEEGEIMDSDGEEEDGQIKNEDGEMIEIVNKDSNIDVTDIDQEEVEIDIKKFKVPKGKWRVVSKHVQSNKVLIVRYAKQTEIQKANRNTANTDYRTERSNSAVKNRNNRAKSGINVFDSTGKELPWNFEHDTRIFSDPALKDLEVSYEVQKKLNPEQPHEENIQIGDRTIRSRGRGTKRALNLHFSSDEEESDDEKDEDEPMKEAPPSESQTKEAAKEVIDDSILDSPPPSPPKASDNFRNQILGKK</sequence>
<dbReference type="Proteomes" id="UP000887579">
    <property type="component" value="Unplaced"/>
</dbReference>
<name>A0AC34F490_9BILA</name>
<proteinExistence type="predicted"/>
<protein>
    <submittedName>
        <fullName evidence="2">Uncharacterized protein</fullName>
    </submittedName>
</protein>
<evidence type="ECO:0000313" key="1">
    <source>
        <dbReference type="Proteomes" id="UP000887579"/>
    </source>
</evidence>